<keyword evidence="2" id="KW-1185">Reference proteome</keyword>
<organism evidence="1 2">
    <name type="scientific">Steinernema hermaphroditum</name>
    <dbReference type="NCBI Taxonomy" id="289476"/>
    <lineage>
        <taxon>Eukaryota</taxon>
        <taxon>Metazoa</taxon>
        <taxon>Ecdysozoa</taxon>
        <taxon>Nematoda</taxon>
        <taxon>Chromadorea</taxon>
        <taxon>Rhabditida</taxon>
        <taxon>Tylenchina</taxon>
        <taxon>Panagrolaimomorpha</taxon>
        <taxon>Strongyloidoidea</taxon>
        <taxon>Steinernematidae</taxon>
        <taxon>Steinernema</taxon>
    </lineage>
</organism>
<reference evidence="1" key="1">
    <citation type="submission" date="2023-06" db="EMBL/GenBank/DDBJ databases">
        <title>Genomic analysis of the entomopathogenic nematode Steinernema hermaphroditum.</title>
        <authorList>
            <person name="Schwarz E.M."/>
            <person name="Heppert J.K."/>
            <person name="Baniya A."/>
            <person name="Schwartz H.T."/>
            <person name="Tan C.-H."/>
            <person name="Antoshechkin I."/>
            <person name="Sternberg P.W."/>
            <person name="Goodrich-Blair H."/>
            <person name="Dillman A.R."/>
        </authorList>
    </citation>
    <scope>NUCLEOTIDE SEQUENCE</scope>
    <source>
        <strain evidence="1">PS9179</strain>
        <tissue evidence="1">Whole animal</tissue>
    </source>
</reference>
<gene>
    <name evidence="1" type="ORF">QR680_012193</name>
</gene>
<dbReference type="EMBL" id="JAUCMV010000002">
    <property type="protein sequence ID" value="KAK0415923.1"/>
    <property type="molecule type" value="Genomic_DNA"/>
</dbReference>
<proteinExistence type="predicted"/>
<evidence type="ECO:0000313" key="2">
    <source>
        <dbReference type="Proteomes" id="UP001175271"/>
    </source>
</evidence>
<comment type="caution">
    <text evidence="1">The sequence shown here is derived from an EMBL/GenBank/DDBJ whole genome shotgun (WGS) entry which is preliminary data.</text>
</comment>
<dbReference type="AlphaFoldDB" id="A0AA39M045"/>
<protein>
    <recommendedName>
        <fullName evidence="3">DNA-directed DNA polymerase</fullName>
    </recommendedName>
</protein>
<name>A0AA39M045_9BILA</name>
<evidence type="ECO:0000313" key="1">
    <source>
        <dbReference type="EMBL" id="KAK0415923.1"/>
    </source>
</evidence>
<dbReference type="Gene3D" id="1.10.287.690">
    <property type="entry name" value="Helix hairpin bin"/>
    <property type="match status" value="1"/>
</dbReference>
<sequence>MSKEEKEIYLRECEDKMDLKLDREKIAYNPGLRYLAKLALNSFWGKWGQRGILVTTHLKSSLLVPQVTVLLGLRAIWEIQDDTEQDRLTSVARIVNFLPPEDFRTRWLPVPLLPGGRHLTPFELQILNIPFGYTEPNLSSPEERDHFDDVIVVVRFFAPHIIERYE</sequence>
<dbReference type="Proteomes" id="UP001175271">
    <property type="component" value="Unassembled WGS sequence"/>
</dbReference>
<evidence type="ECO:0008006" key="3">
    <source>
        <dbReference type="Google" id="ProtNLM"/>
    </source>
</evidence>
<accession>A0AA39M045</accession>